<dbReference type="STRING" id="483913.AN935_02200"/>
<dbReference type="GO" id="GO:0043200">
    <property type="term" value="P:response to amino acid"/>
    <property type="evidence" value="ECO:0007669"/>
    <property type="project" value="TreeGrafter"/>
</dbReference>
<dbReference type="PRINTS" id="PR00033">
    <property type="entry name" value="HTHASNC"/>
</dbReference>
<feature type="domain" description="HTH asnC-type" evidence="4">
    <location>
        <begin position="14"/>
        <end position="75"/>
    </location>
</feature>
<dbReference type="FunFam" id="1.10.10.10:FF:000186">
    <property type="entry name" value="AsnC family transcriptional regulator"/>
    <property type="match status" value="1"/>
</dbReference>
<dbReference type="PANTHER" id="PTHR30154:SF53">
    <property type="entry name" value="HTH-TYPE TRANSCRIPTIONAL REGULATOR LRPC"/>
    <property type="match status" value="1"/>
</dbReference>
<dbReference type="Pfam" id="PF01037">
    <property type="entry name" value="AsnC_trans_reg"/>
    <property type="match status" value="1"/>
</dbReference>
<dbReference type="SUPFAM" id="SSF46785">
    <property type="entry name" value="Winged helix' DNA-binding domain"/>
    <property type="match status" value="1"/>
</dbReference>
<gene>
    <name evidence="5" type="ORF">SC09_Contig25orf00699</name>
</gene>
<dbReference type="PATRIC" id="fig|1423.173.peg.2957"/>
<keyword evidence="3" id="KW-0804">Transcription</keyword>
<evidence type="ECO:0000256" key="2">
    <source>
        <dbReference type="ARBA" id="ARBA00023125"/>
    </source>
</evidence>
<dbReference type="Proteomes" id="UP000032247">
    <property type="component" value="Unassembled WGS sequence"/>
</dbReference>
<dbReference type="Gene3D" id="3.30.70.920">
    <property type="match status" value="1"/>
</dbReference>
<accession>A0A0D1JEJ4</accession>
<dbReference type="Pfam" id="PF13412">
    <property type="entry name" value="HTH_24"/>
    <property type="match status" value="1"/>
</dbReference>
<dbReference type="InterPro" id="IPR000485">
    <property type="entry name" value="AsnC-type_HTH_dom"/>
</dbReference>
<dbReference type="InterPro" id="IPR036388">
    <property type="entry name" value="WH-like_DNA-bd_sf"/>
</dbReference>
<evidence type="ECO:0000313" key="5">
    <source>
        <dbReference type="EMBL" id="KIU10844.1"/>
    </source>
</evidence>
<evidence type="ECO:0000256" key="1">
    <source>
        <dbReference type="ARBA" id="ARBA00023015"/>
    </source>
</evidence>
<dbReference type="InterPro" id="IPR011008">
    <property type="entry name" value="Dimeric_a/b-barrel"/>
</dbReference>
<dbReference type="EMBL" id="JXBC01000004">
    <property type="protein sequence ID" value="KIU10844.1"/>
    <property type="molecule type" value="Genomic_DNA"/>
</dbReference>
<dbReference type="InterPro" id="IPR019887">
    <property type="entry name" value="Tscrpt_reg_AsnC/Lrp_C"/>
</dbReference>
<evidence type="ECO:0000256" key="3">
    <source>
        <dbReference type="ARBA" id="ARBA00023163"/>
    </source>
</evidence>
<dbReference type="SMART" id="SM00344">
    <property type="entry name" value="HTH_ASNC"/>
    <property type="match status" value="1"/>
</dbReference>
<name>A0A0D1JEJ4_BACIU</name>
<dbReference type="GO" id="GO:0005829">
    <property type="term" value="C:cytosol"/>
    <property type="evidence" value="ECO:0007669"/>
    <property type="project" value="TreeGrafter"/>
</dbReference>
<proteinExistence type="predicted"/>
<organism evidence="5 6">
    <name type="scientific">Bacillus subtilis</name>
    <dbReference type="NCBI Taxonomy" id="1423"/>
    <lineage>
        <taxon>Bacteria</taxon>
        <taxon>Bacillati</taxon>
        <taxon>Bacillota</taxon>
        <taxon>Bacilli</taxon>
        <taxon>Bacillales</taxon>
        <taxon>Bacillaceae</taxon>
        <taxon>Bacillus</taxon>
    </lineage>
</organism>
<keyword evidence="1" id="KW-0805">Transcription regulation</keyword>
<dbReference type="Gene3D" id="1.10.10.10">
    <property type="entry name" value="Winged helix-like DNA-binding domain superfamily/Winged helix DNA-binding domain"/>
    <property type="match status" value="1"/>
</dbReference>
<dbReference type="InterPro" id="IPR019888">
    <property type="entry name" value="Tscrpt_reg_AsnC-like"/>
</dbReference>
<keyword evidence="2" id="KW-0238">DNA-binding</keyword>
<sequence length="155" mass="17779">MCTKSKKKDVEMKLDQIDLNIIEELKKDSRLSMRELGRKIKLSPPSVTERVRQLESFGIIKQYTLEVDQKKLGLPVSCIVEATVKNADYERFKSYIQTFLNIEFCYRIAGAACYMLKINAESLEAVEDFINKTSPYAQTVTHVIFSEIDTKNGRG</sequence>
<dbReference type="SUPFAM" id="SSF54909">
    <property type="entry name" value="Dimeric alpha+beta barrel"/>
    <property type="match status" value="1"/>
</dbReference>
<dbReference type="PROSITE" id="PS50956">
    <property type="entry name" value="HTH_ASNC_2"/>
    <property type="match status" value="1"/>
</dbReference>
<evidence type="ECO:0000313" key="6">
    <source>
        <dbReference type="Proteomes" id="UP000032247"/>
    </source>
</evidence>
<dbReference type="InterPro" id="IPR036390">
    <property type="entry name" value="WH_DNA-bd_sf"/>
</dbReference>
<comment type="caution">
    <text evidence="5">The sequence shown here is derived from an EMBL/GenBank/DDBJ whole genome shotgun (WGS) entry which is preliminary data.</text>
</comment>
<dbReference type="PANTHER" id="PTHR30154">
    <property type="entry name" value="LEUCINE-RESPONSIVE REGULATORY PROTEIN"/>
    <property type="match status" value="1"/>
</dbReference>
<protein>
    <submittedName>
        <fullName evidence="5">AsnC/Lrp family transcriptional regulator</fullName>
    </submittedName>
</protein>
<reference evidence="5 6" key="1">
    <citation type="submission" date="2014-12" db="EMBL/GenBank/DDBJ databases">
        <title>Comparative genome analysis of Bacillus coagulans HM-08, Clostridium butyricum HM-68, Bacillus subtilis HM-66 and Bacillus licheniformis BL-09.</title>
        <authorList>
            <person name="Zhang H."/>
        </authorList>
    </citation>
    <scope>NUCLEOTIDE SEQUENCE [LARGE SCALE GENOMIC DNA]</scope>
    <source>
        <strain evidence="5 6">HM-66</strain>
    </source>
</reference>
<evidence type="ECO:0000259" key="4">
    <source>
        <dbReference type="PROSITE" id="PS50956"/>
    </source>
</evidence>
<dbReference type="AlphaFoldDB" id="A0A0D1JEJ4"/>
<dbReference type="GO" id="GO:0043565">
    <property type="term" value="F:sequence-specific DNA binding"/>
    <property type="evidence" value="ECO:0007669"/>
    <property type="project" value="InterPro"/>
</dbReference>